<dbReference type="Pfam" id="PF00383">
    <property type="entry name" value="dCMP_cyt_deam_1"/>
    <property type="match status" value="1"/>
</dbReference>
<dbReference type="SUPFAM" id="SSF53927">
    <property type="entry name" value="Cytidine deaminase-like"/>
    <property type="match status" value="1"/>
</dbReference>
<dbReference type="InterPro" id="IPR016192">
    <property type="entry name" value="APOBEC/CMP_deaminase_Zn-bd"/>
</dbReference>
<dbReference type="RefSeq" id="WP_390193362.1">
    <property type="nucleotide sequence ID" value="NZ_JBHMEP010000003.1"/>
</dbReference>
<dbReference type="EC" id="3.5.4.33" evidence="4"/>
<organism evidence="4 5">
    <name type="scientific">Vibrio olivae</name>
    <dbReference type="NCBI Taxonomy" id="1243002"/>
    <lineage>
        <taxon>Bacteria</taxon>
        <taxon>Pseudomonadati</taxon>
        <taxon>Pseudomonadota</taxon>
        <taxon>Gammaproteobacteria</taxon>
        <taxon>Vibrionales</taxon>
        <taxon>Vibrionaceae</taxon>
        <taxon>Vibrio</taxon>
    </lineage>
</organism>
<keyword evidence="1" id="KW-0479">Metal-binding</keyword>
<evidence type="ECO:0000259" key="3">
    <source>
        <dbReference type="PROSITE" id="PS51747"/>
    </source>
</evidence>
<dbReference type="Gene3D" id="3.40.140.10">
    <property type="entry name" value="Cytidine Deaminase, domain 2"/>
    <property type="match status" value="1"/>
</dbReference>
<keyword evidence="2" id="KW-0862">Zinc</keyword>
<proteinExistence type="predicted"/>
<reference evidence="4 5" key="1">
    <citation type="submission" date="2024-09" db="EMBL/GenBank/DDBJ databases">
        <authorList>
            <person name="Sun Q."/>
            <person name="Mori K."/>
        </authorList>
    </citation>
    <scope>NUCLEOTIDE SEQUENCE [LARGE SCALE GENOMIC DNA]</scope>
    <source>
        <strain evidence="4 5">CECT 8064</strain>
    </source>
</reference>
<comment type="caution">
    <text evidence="4">The sequence shown here is derived from an EMBL/GenBank/DDBJ whole genome shotgun (WGS) entry which is preliminary data.</text>
</comment>
<evidence type="ECO:0000313" key="5">
    <source>
        <dbReference type="Proteomes" id="UP001589645"/>
    </source>
</evidence>
<dbReference type="CDD" id="cd01285">
    <property type="entry name" value="nucleoside_deaminase"/>
    <property type="match status" value="1"/>
</dbReference>
<name>A0ABV5HPI4_9VIBR</name>
<sequence length="158" mass="17485">MLDKTLDLKFLRYSFSLAEDAKSKGIHPFAAVLVNANGEILLEQINGYLPDLDMTGHAERLIMTKASKRYRPDFLSQCTLYISAEPCAMCAGAIYWAGVGRVVYGLSEEKLKSITGNHPENPTLALPCRTVFDSGQRKVEVIGPLLEEEAAEIQHGVW</sequence>
<dbReference type="EMBL" id="JBHMEP010000003">
    <property type="protein sequence ID" value="MFB9135842.1"/>
    <property type="molecule type" value="Genomic_DNA"/>
</dbReference>
<dbReference type="GO" id="GO:0052717">
    <property type="term" value="F:tRNA-specific adenosine-34 deaminase activity"/>
    <property type="evidence" value="ECO:0007669"/>
    <property type="project" value="UniProtKB-EC"/>
</dbReference>
<keyword evidence="5" id="KW-1185">Reference proteome</keyword>
<dbReference type="PANTHER" id="PTHR11079:SF202">
    <property type="entry name" value="TRNA-SPECIFIC ADENOSINE DEAMINASE"/>
    <property type="match status" value="1"/>
</dbReference>
<dbReference type="PROSITE" id="PS51747">
    <property type="entry name" value="CYT_DCMP_DEAMINASES_2"/>
    <property type="match status" value="1"/>
</dbReference>
<evidence type="ECO:0000313" key="4">
    <source>
        <dbReference type="EMBL" id="MFB9135842.1"/>
    </source>
</evidence>
<accession>A0ABV5HPI4</accession>
<dbReference type="InterPro" id="IPR016193">
    <property type="entry name" value="Cytidine_deaminase-like"/>
</dbReference>
<dbReference type="PANTHER" id="PTHR11079">
    <property type="entry name" value="CYTOSINE DEAMINASE FAMILY MEMBER"/>
    <property type="match status" value="1"/>
</dbReference>
<evidence type="ECO:0000256" key="1">
    <source>
        <dbReference type="ARBA" id="ARBA00022723"/>
    </source>
</evidence>
<gene>
    <name evidence="4" type="ORF">ACFFUV_12790</name>
</gene>
<dbReference type="PROSITE" id="PS00903">
    <property type="entry name" value="CYT_DCMP_DEAMINASES_1"/>
    <property type="match status" value="1"/>
</dbReference>
<dbReference type="Proteomes" id="UP001589645">
    <property type="component" value="Unassembled WGS sequence"/>
</dbReference>
<evidence type="ECO:0000256" key="2">
    <source>
        <dbReference type="ARBA" id="ARBA00022833"/>
    </source>
</evidence>
<dbReference type="InterPro" id="IPR002125">
    <property type="entry name" value="CMP_dCMP_dom"/>
</dbReference>
<protein>
    <submittedName>
        <fullName evidence="4">Nucleoside deaminase</fullName>
        <ecNumber evidence="4">3.5.4.33</ecNumber>
    </submittedName>
</protein>
<feature type="domain" description="CMP/dCMP-type deaminase" evidence="3">
    <location>
        <begin position="5"/>
        <end position="128"/>
    </location>
</feature>
<keyword evidence="4" id="KW-0378">Hydrolase</keyword>